<organism evidence="1 2">
    <name type="scientific">Amazonocrinis nigriterrae CENA67</name>
    <dbReference type="NCBI Taxonomy" id="2794033"/>
    <lineage>
        <taxon>Bacteria</taxon>
        <taxon>Bacillati</taxon>
        <taxon>Cyanobacteriota</taxon>
        <taxon>Cyanophyceae</taxon>
        <taxon>Nostocales</taxon>
        <taxon>Nostocaceae</taxon>
        <taxon>Amazonocrinis</taxon>
        <taxon>Amazonocrinis nigriterrae</taxon>
    </lineage>
</organism>
<name>A0A8J7HZQ5_9NOST</name>
<dbReference type="RefSeq" id="WP_198128141.1">
    <property type="nucleotide sequence ID" value="NZ_JAECZC010000093.1"/>
</dbReference>
<dbReference type="AlphaFoldDB" id="A0A8J7HZQ5"/>
<gene>
    <name evidence="1" type="ORF">I8748_30255</name>
</gene>
<keyword evidence="2" id="KW-1185">Reference proteome</keyword>
<reference evidence="1 2" key="1">
    <citation type="journal article" date="2021" name="Int. J. Syst. Evol. Microbiol.">
        <title>Amazonocrinis nigriterrae gen. nov., sp. nov., Atlanticothrix silvestris gen. nov., sp. nov. and Dendronalium phyllosphericum gen. nov., sp. nov., nostocacean cyanobacteria from Brazilian environments.</title>
        <authorList>
            <person name="Alvarenga D.O."/>
            <person name="Andreote A.P.D."/>
            <person name="Branco L.H.Z."/>
            <person name="Delbaje E."/>
            <person name="Cruz R.B."/>
            <person name="Varani A.M."/>
            <person name="Fiore M.F."/>
        </authorList>
    </citation>
    <scope>NUCLEOTIDE SEQUENCE [LARGE SCALE GENOMIC DNA]</scope>
    <source>
        <strain evidence="1 2">CENA67</strain>
    </source>
</reference>
<comment type="caution">
    <text evidence="1">The sequence shown here is derived from an EMBL/GenBank/DDBJ whole genome shotgun (WGS) entry which is preliminary data.</text>
</comment>
<accession>A0A8J7HZQ5</accession>
<sequence>MHMVWQKIRRRVIKKINQIPFVQHQADIAYQIAVENHKNYLPTISQDDLKLVEKIKNEGVVITSLDDLGILSSLQLIDSAKNLMVKMAANNSIEKNQFVIHATSPQLMEHPQIFLWGLEQRLLNIVEHYIELPIAYHGAYFRRDIANKLEIGSRLWHIDPEDRKVLKIIVYLNDIGESEGPFQYIPQPLTAKVAQSLKYTYGYIKNSTMQKVISPTHYRSCIGNSGTVVFASTGNIFHRGKPPEASDRYTIFFDYTSRRKQDLNYINFTLPHKDLVLLSQNLSEQQQQCLFWQKNLK</sequence>
<dbReference type="Proteomes" id="UP000632766">
    <property type="component" value="Unassembled WGS sequence"/>
</dbReference>
<proteinExistence type="predicted"/>
<dbReference type="SUPFAM" id="SSF51197">
    <property type="entry name" value="Clavaminate synthase-like"/>
    <property type="match status" value="1"/>
</dbReference>
<dbReference type="Gene3D" id="2.60.120.620">
    <property type="entry name" value="q2cbj1_9rhob like domain"/>
    <property type="match status" value="1"/>
</dbReference>
<evidence type="ECO:0000313" key="1">
    <source>
        <dbReference type="EMBL" id="MBH8566388.1"/>
    </source>
</evidence>
<dbReference type="EMBL" id="JAECZC010000093">
    <property type="protein sequence ID" value="MBH8566388.1"/>
    <property type="molecule type" value="Genomic_DNA"/>
</dbReference>
<evidence type="ECO:0000313" key="2">
    <source>
        <dbReference type="Proteomes" id="UP000632766"/>
    </source>
</evidence>
<protein>
    <submittedName>
        <fullName evidence="1">2OG-Fe(II) oxygenase</fullName>
    </submittedName>
</protein>